<dbReference type="GO" id="GO:0005524">
    <property type="term" value="F:ATP binding"/>
    <property type="evidence" value="ECO:0007669"/>
    <property type="project" value="UniProtKB-KW"/>
</dbReference>
<evidence type="ECO:0000256" key="3">
    <source>
        <dbReference type="ARBA" id="ARBA00022679"/>
    </source>
</evidence>
<name>A0A835Q6N2_VANPL</name>
<dbReference type="Pfam" id="PF23598">
    <property type="entry name" value="LRR_14"/>
    <property type="match status" value="1"/>
</dbReference>
<dbReference type="InterPro" id="IPR001245">
    <property type="entry name" value="Ser-Thr/Tyr_kinase_cat_dom"/>
</dbReference>
<dbReference type="InterPro" id="IPR013210">
    <property type="entry name" value="LRR_N_plant-typ"/>
</dbReference>
<keyword evidence="3" id="KW-0808">Transferase</keyword>
<evidence type="ECO:0000256" key="8">
    <source>
        <dbReference type="ARBA" id="ARBA00022840"/>
    </source>
</evidence>
<dbReference type="Gene3D" id="3.30.200.20">
    <property type="entry name" value="Phosphorylase Kinase, domain 1"/>
    <property type="match status" value="1"/>
</dbReference>
<gene>
    <name evidence="17" type="ORF">HPP92_018316</name>
    <name evidence="16" type="ORF">HPP92_018941</name>
</gene>
<dbReference type="Gene3D" id="3.80.10.10">
    <property type="entry name" value="Ribonuclease Inhibitor"/>
    <property type="match status" value="3"/>
</dbReference>
<feature type="signal peptide" evidence="14">
    <location>
        <begin position="1"/>
        <end position="25"/>
    </location>
</feature>
<dbReference type="GO" id="GO:0016020">
    <property type="term" value="C:membrane"/>
    <property type="evidence" value="ECO:0007669"/>
    <property type="project" value="UniProtKB-SubCell"/>
</dbReference>
<keyword evidence="12" id="KW-0325">Glycoprotein</keyword>
<evidence type="ECO:0000256" key="1">
    <source>
        <dbReference type="ARBA" id="ARBA00004479"/>
    </source>
</evidence>
<dbReference type="SUPFAM" id="SSF56112">
    <property type="entry name" value="Protein kinase-like (PK-like)"/>
    <property type="match status" value="1"/>
</dbReference>
<dbReference type="FunFam" id="3.80.10.10:FF:000516">
    <property type="entry name" value="Leucine-rich repeat family protein"/>
    <property type="match status" value="1"/>
</dbReference>
<evidence type="ECO:0000256" key="10">
    <source>
        <dbReference type="ARBA" id="ARBA00023136"/>
    </source>
</evidence>
<dbReference type="Pfam" id="PF07714">
    <property type="entry name" value="PK_Tyr_Ser-Thr"/>
    <property type="match status" value="1"/>
</dbReference>
<feature type="transmembrane region" description="Helical" evidence="13">
    <location>
        <begin position="535"/>
        <end position="558"/>
    </location>
</feature>
<dbReference type="EMBL" id="JADCNL010000009">
    <property type="protein sequence ID" value="KAG0467361.1"/>
    <property type="molecule type" value="Genomic_DNA"/>
</dbReference>
<keyword evidence="11" id="KW-0675">Receptor</keyword>
<dbReference type="PROSITE" id="PS51450">
    <property type="entry name" value="LRR"/>
    <property type="match status" value="2"/>
</dbReference>
<evidence type="ECO:0000256" key="7">
    <source>
        <dbReference type="ARBA" id="ARBA00022741"/>
    </source>
</evidence>
<dbReference type="OrthoDB" id="2015831at2759"/>
<dbReference type="PANTHER" id="PTHR48056">
    <property type="entry name" value="LRR RECEPTOR-LIKE SERINE/THREONINE-PROTEIN KINASE-RELATED"/>
    <property type="match status" value="1"/>
</dbReference>
<evidence type="ECO:0000256" key="12">
    <source>
        <dbReference type="ARBA" id="ARBA00023180"/>
    </source>
</evidence>
<dbReference type="InterPro" id="IPR055414">
    <property type="entry name" value="LRR_R13L4/SHOC2-like"/>
</dbReference>
<evidence type="ECO:0000313" key="18">
    <source>
        <dbReference type="Proteomes" id="UP000636800"/>
    </source>
</evidence>
<dbReference type="Gene3D" id="1.10.510.10">
    <property type="entry name" value="Transferase(Phosphotransferase) domain 1"/>
    <property type="match status" value="1"/>
</dbReference>
<organism evidence="16 18">
    <name type="scientific">Vanilla planifolia</name>
    <name type="common">Vanilla</name>
    <dbReference type="NCBI Taxonomy" id="51239"/>
    <lineage>
        <taxon>Eukaryota</taxon>
        <taxon>Viridiplantae</taxon>
        <taxon>Streptophyta</taxon>
        <taxon>Embryophyta</taxon>
        <taxon>Tracheophyta</taxon>
        <taxon>Spermatophyta</taxon>
        <taxon>Magnoliopsida</taxon>
        <taxon>Liliopsida</taxon>
        <taxon>Asparagales</taxon>
        <taxon>Orchidaceae</taxon>
        <taxon>Vanilloideae</taxon>
        <taxon>Vanilleae</taxon>
        <taxon>Vanilla</taxon>
    </lineage>
</organism>
<dbReference type="PROSITE" id="PS50011">
    <property type="entry name" value="PROTEIN_KINASE_DOM"/>
    <property type="match status" value="1"/>
</dbReference>
<evidence type="ECO:0000256" key="6">
    <source>
        <dbReference type="ARBA" id="ARBA00022737"/>
    </source>
</evidence>
<keyword evidence="9 13" id="KW-1133">Transmembrane helix</keyword>
<evidence type="ECO:0000256" key="4">
    <source>
        <dbReference type="ARBA" id="ARBA00022692"/>
    </source>
</evidence>
<feature type="domain" description="Protein kinase" evidence="15">
    <location>
        <begin position="590"/>
        <end position="865"/>
    </location>
</feature>
<evidence type="ECO:0000313" key="17">
    <source>
        <dbReference type="EMBL" id="KAG0468988.1"/>
    </source>
</evidence>
<dbReference type="GO" id="GO:0033612">
    <property type="term" value="F:receptor serine/threonine kinase binding"/>
    <property type="evidence" value="ECO:0007669"/>
    <property type="project" value="TreeGrafter"/>
</dbReference>
<keyword evidence="18" id="KW-1185">Reference proteome</keyword>
<dbReference type="GO" id="GO:0004674">
    <property type="term" value="F:protein serine/threonine kinase activity"/>
    <property type="evidence" value="ECO:0007669"/>
    <property type="project" value="UniProtKB-EC"/>
</dbReference>
<sequence length="874" mass="95381">MAAGSSVCRLLHLLLPLLLLSCAIAESEKDILLAFKSSIQDPSSSISDWSLNFTDYCNWTGITCSSPPSVTSINLQNLNLSGDIAASICQLPSLSELNLANNHFSQSIPLHFSQCTSLLSLNLSGNALWGTLPEQIGHLPSLKDLDLSNNHIEGQIPPSLGMLKGLRVLKLGGNFFSGTLHSAVFGNMSELGFLDLSKNPYFTSKLPMEIGELGKLRVLLLQNSGLYGEIPESFSGLHTLEVLDLSQNNLSGSIPSGLGLGMTKLVSLDLSQNKLSGLFPSAICDGGALVELGLNENSLAGPVPESILNCTSLKRFQVQGNMFSGQFPSGLWSLPNISIVRAENNQFSGEFPELVGVLSQLEQVQIDNNYFSGRIPRTVGRIRTMYRFSASLNRFNGNLPENFCDSPVMSIINLSHNSLSGSIPEPRYCKKLVSLSLADNNFTGNIPTSLSQLPVLTYIDLSSNNLSGEIPPELQNLKLALFNVSYNQLSGSVPPYITTGFPASFLQGNPGLCGPGLPSTCNGLPEGREPKSNRLFIVVIVMSLTSGFVVLVVAYFMIRRMSQRESRSNLWKSVFFYPLGILEDDLMMALDDKSIIGKGPFGAVHVIQLPGGNFIAVKRLRSLGGLPSRRIKAEIKTLAKARHKNLSKLLGFCYSDGEILLIHEFGKKGSLGDALIRSEASFNWRVRWQIALGAAQGLAYLHKDYVPHLLHRNVKSNNILLDEYFEPKLAGYGLDRLIGEASYQACMSTELCSCCYVAPENSCCMKATEQMDVYSFGVVLLELITGRPAEQPDSRQSLDVVKWVRRKVNMTDGTLHVLDPRLLNSSQQEMLGTLDLALRCTSVMPEKRPTMADVVRSLQCLHDIVEPPRVSSGV</sequence>
<dbReference type="Pfam" id="PF00560">
    <property type="entry name" value="LRR_1"/>
    <property type="match status" value="2"/>
</dbReference>
<evidence type="ECO:0000256" key="5">
    <source>
        <dbReference type="ARBA" id="ARBA00022729"/>
    </source>
</evidence>
<dbReference type="SMART" id="SM00369">
    <property type="entry name" value="LRR_TYP"/>
    <property type="match status" value="7"/>
</dbReference>
<evidence type="ECO:0000259" key="15">
    <source>
        <dbReference type="PROSITE" id="PS50011"/>
    </source>
</evidence>
<keyword evidence="2" id="KW-0433">Leucine-rich repeat</keyword>
<evidence type="ECO:0000256" key="14">
    <source>
        <dbReference type="SAM" id="SignalP"/>
    </source>
</evidence>
<dbReference type="FunFam" id="3.80.10.10:FF:000534">
    <property type="entry name" value="Probably inactive leucine-rich repeat receptor-like protein kinase At5g06940"/>
    <property type="match status" value="1"/>
</dbReference>
<dbReference type="InterPro" id="IPR003591">
    <property type="entry name" value="Leu-rich_rpt_typical-subtyp"/>
</dbReference>
<comment type="subcellular location">
    <subcellularLocation>
        <location evidence="1">Membrane</location>
        <topology evidence="1">Single-pass type I membrane protein</topology>
    </subcellularLocation>
</comment>
<dbReference type="Proteomes" id="UP000639772">
    <property type="component" value="Chromosome 9"/>
</dbReference>
<dbReference type="InterPro" id="IPR000719">
    <property type="entry name" value="Prot_kinase_dom"/>
</dbReference>
<proteinExistence type="predicted"/>
<dbReference type="PANTHER" id="PTHR48056:SF31">
    <property type="entry name" value="PROTEIN KINASE DOMAIN-CONTAINING PROTEIN"/>
    <property type="match status" value="1"/>
</dbReference>
<reference evidence="18 19" key="1">
    <citation type="journal article" date="2020" name="Nat. Food">
        <title>A phased Vanilla planifolia genome enables genetic improvement of flavour and production.</title>
        <authorList>
            <person name="Hasing T."/>
            <person name="Tang H."/>
            <person name="Brym M."/>
            <person name="Khazi F."/>
            <person name="Huang T."/>
            <person name="Chambers A.H."/>
        </authorList>
    </citation>
    <scope>NUCLEOTIDE SEQUENCE [LARGE SCALE GENOMIC DNA]</scope>
    <source>
        <tissue evidence="16">Leaf</tissue>
    </source>
</reference>
<keyword evidence="4 13" id="KW-0812">Transmembrane</keyword>
<keyword evidence="7" id="KW-0547">Nucleotide-binding</keyword>
<evidence type="ECO:0000256" key="13">
    <source>
        <dbReference type="SAM" id="Phobius"/>
    </source>
</evidence>
<keyword evidence="8" id="KW-0067">ATP-binding</keyword>
<dbReference type="InterPro" id="IPR011009">
    <property type="entry name" value="Kinase-like_dom_sf"/>
</dbReference>
<dbReference type="Pfam" id="PF08263">
    <property type="entry name" value="LRRNT_2"/>
    <property type="match status" value="1"/>
</dbReference>
<keyword evidence="6" id="KW-0677">Repeat</keyword>
<dbReference type="EMBL" id="JADCNM010000009">
    <property type="protein sequence ID" value="KAG0468988.1"/>
    <property type="molecule type" value="Genomic_DNA"/>
</dbReference>
<dbReference type="FunFam" id="1.10.510.10:FF:000388">
    <property type="entry name" value="Leucine-rich repeat receptor-like tyrosine-protein kinase PXC3"/>
    <property type="match status" value="1"/>
</dbReference>
<comment type="caution">
    <text evidence="16">The sequence shown here is derived from an EMBL/GenBank/DDBJ whole genome shotgun (WGS) entry which is preliminary data.</text>
</comment>
<dbReference type="Pfam" id="PF13855">
    <property type="entry name" value="LRR_8"/>
    <property type="match status" value="1"/>
</dbReference>
<dbReference type="InterPro" id="IPR032675">
    <property type="entry name" value="LRR_dom_sf"/>
</dbReference>
<evidence type="ECO:0000256" key="2">
    <source>
        <dbReference type="ARBA" id="ARBA00022614"/>
    </source>
</evidence>
<evidence type="ECO:0000256" key="9">
    <source>
        <dbReference type="ARBA" id="ARBA00022989"/>
    </source>
</evidence>
<protein>
    <recommendedName>
        <fullName evidence="15">Protein kinase domain-containing protein</fullName>
    </recommendedName>
</protein>
<dbReference type="InterPro" id="IPR001611">
    <property type="entry name" value="Leu-rich_rpt"/>
</dbReference>
<keyword evidence="5 14" id="KW-0732">Signal</keyword>
<accession>A0A835Q6N2</accession>
<keyword evidence="10 13" id="KW-0472">Membrane</keyword>
<dbReference type="InterPro" id="IPR050647">
    <property type="entry name" value="Plant_LRR-RLKs"/>
</dbReference>
<dbReference type="Proteomes" id="UP000636800">
    <property type="component" value="Unassembled WGS sequence"/>
</dbReference>
<feature type="chain" id="PRO_5033642928" description="Protein kinase domain-containing protein" evidence="14">
    <location>
        <begin position="26"/>
        <end position="874"/>
    </location>
</feature>
<dbReference type="PRINTS" id="PR00019">
    <property type="entry name" value="LEURICHRPT"/>
</dbReference>
<evidence type="ECO:0000313" key="19">
    <source>
        <dbReference type="Proteomes" id="UP000639772"/>
    </source>
</evidence>
<evidence type="ECO:0000256" key="11">
    <source>
        <dbReference type="ARBA" id="ARBA00023170"/>
    </source>
</evidence>
<dbReference type="SUPFAM" id="SSF52058">
    <property type="entry name" value="L domain-like"/>
    <property type="match status" value="2"/>
</dbReference>
<evidence type="ECO:0000313" key="16">
    <source>
        <dbReference type="EMBL" id="KAG0467361.1"/>
    </source>
</evidence>
<dbReference type="AlphaFoldDB" id="A0A835Q6N2"/>